<dbReference type="EMBL" id="NRRV01000007">
    <property type="protein sequence ID" value="MBK1630051.1"/>
    <property type="molecule type" value="Genomic_DNA"/>
</dbReference>
<dbReference type="Pfam" id="PF22769">
    <property type="entry name" value="DCD"/>
    <property type="match status" value="1"/>
</dbReference>
<feature type="binding site" evidence="3">
    <location>
        <position position="698"/>
    </location>
    <ligand>
        <name>dCTP</name>
        <dbReference type="ChEBI" id="CHEBI:61481"/>
    </ligand>
</feature>
<evidence type="ECO:0000256" key="3">
    <source>
        <dbReference type="HAMAP-Rule" id="MF_00146"/>
    </source>
</evidence>
<comment type="similarity">
    <text evidence="3">Belongs to the dCTP deaminase family.</text>
</comment>
<dbReference type="InterPro" id="IPR033704">
    <property type="entry name" value="dUTPase_trimeric"/>
</dbReference>
<gene>
    <name evidence="3 4" type="primary">dcd</name>
    <name evidence="4" type="ORF">CKO31_04710</name>
</gene>
<protein>
    <recommendedName>
        <fullName evidence="3">dCTP deaminase, dUMP-forming</fullName>
        <ecNumber evidence="3">3.5.4.30</ecNumber>
    </recommendedName>
    <alternativeName>
        <fullName evidence="3">Bifunctional dCTP deaminase:dUTPase</fullName>
    </alternativeName>
    <alternativeName>
        <fullName evidence="3">DCD-DUT</fullName>
    </alternativeName>
</protein>
<organism evidence="4 5">
    <name type="scientific">Thiohalocapsa halophila</name>
    <dbReference type="NCBI Taxonomy" id="69359"/>
    <lineage>
        <taxon>Bacteria</taxon>
        <taxon>Pseudomonadati</taxon>
        <taxon>Pseudomonadota</taxon>
        <taxon>Gammaproteobacteria</taxon>
        <taxon>Chromatiales</taxon>
        <taxon>Chromatiaceae</taxon>
        <taxon>Thiohalocapsa</taxon>
    </lineage>
</organism>
<feature type="site" description="Important for bifunctional activity" evidence="3">
    <location>
        <begin position="653"/>
        <end position="654"/>
    </location>
</feature>
<dbReference type="CDD" id="cd07557">
    <property type="entry name" value="trimeric_dUTPase"/>
    <property type="match status" value="1"/>
</dbReference>
<evidence type="ECO:0000313" key="5">
    <source>
        <dbReference type="Proteomes" id="UP000748752"/>
    </source>
</evidence>
<dbReference type="InterPro" id="IPR011962">
    <property type="entry name" value="dCTP_deaminase"/>
</dbReference>
<evidence type="ECO:0000313" key="4">
    <source>
        <dbReference type="EMBL" id="MBK1630051.1"/>
    </source>
</evidence>
<dbReference type="InterPro" id="IPR036157">
    <property type="entry name" value="dUTPase-like_sf"/>
</dbReference>
<dbReference type="PANTHER" id="PTHR42680:SF3">
    <property type="entry name" value="DCTP DEAMINASE"/>
    <property type="match status" value="1"/>
</dbReference>
<feature type="binding site" evidence="3">
    <location>
        <begin position="664"/>
        <end position="666"/>
    </location>
    <ligand>
        <name>dCTP</name>
        <dbReference type="ChEBI" id="CHEBI:61481"/>
    </ligand>
</feature>
<name>A0ABS1CDS0_9GAMM</name>
<keyword evidence="1 3" id="KW-0378">Hydrolase</keyword>
<comment type="catalytic activity">
    <reaction evidence="3">
        <text>dCTP + 2 H2O = dUMP + NH4(+) + diphosphate</text>
        <dbReference type="Rhea" id="RHEA:19205"/>
        <dbReference type="ChEBI" id="CHEBI:15377"/>
        <dbReference type="ChEBI" id="CHEBI:28938"/>
        <dbReference type="ChEBI" id="CHEBI:33019"/>
        <dbReference type="ChEBI" id="CHEBI:61481"/>
        <dbReference type="ChEBI" id="CHEBI:246422"/>
        <dbReference type="EC" id="3.5.4.30"/>
    </reaction>
</comment>
<keyword evidence="2 3" id="KW-0546">Nucleotide metabolism</keyword>
<evidence type="ECO:0000256" key="2">
    <source>
        <dbReference type="ARBA" id="ARBA00023080"/>
    </source>
</evidence>
<sequence>MTSNPHPKDLYIFEVLERMTRFNRHLEDISTQFFKGSRITANDKVQLIAHYQGFLRELWDITVLLLRTPCTEENAGALETQITNVLRDIGHLHSGFLHYLPRPSEPVELKRFTRVIDSKHLQGFDAIDILPTEELGETTFSSQVLQQYEEEYLKRTREDLKSFFARYNPEKISELPANEYQKKVGHEAHITVPRIDTGNPCRWPTIVHEMAHHLPFDELIRKFEKYRETIGGDRVVLLLESAKCDQVERWLEELWCDLFAALALGPAFWFSQWSAFLFTDAEYPVTQREFMDGYPPAILRLYLIERLLRHRHPALMRLKSVEDLIAEQYSVIEFIAAGRDDPQLLSDRSIIDAANLLGTFFVEEVFKKADDVDIAESLADDVEALLKQVKPTSEKELDGLISRLSRGIPIPGVPKGDADDVIEEPANLPEILLAAWVVRNTELFQRLCATANSGDAAEGSPASSLKDHTSLELANSEFSRFDSAVLRSIQVSEWFTLLRSAPNPAARAALAPTNRGASATGTFSNNLLGNSVLVDHQIKKALGDKEILVVPIMCLDEQLGSASLDVRLGTSFEIYHRNKYGIIDFVDPKNREQAASESEIVDLDILDSISLTPGQFVLAHTMEYIELSDNIAAEIEGRSSFARLGVEVHMTAGFIDPGFSGAITLEIHNSGAMPIILYPGLRIAQLRFARVSAPEKSYSRRHNSKYKGLLAQNPSRYSRDYEIEVLREAIHRRQTVFSKEER</sequence>
<comment type="function">
    <text evidence="3">Bifunctional enzyme that catalyzes both the deamination of dCTP to dUTP and the hydrolysis of dUTP to dUMP without releasing the toxic dUTP intermediate.</text>
</comment>
<feature type="binding site" evidence="3">
    <location>
        <begin position="638"/>
        <end position="643"/>
    </location>
    <ligand>
        <name>dCTP</name>
        <dbReference type="ChEBI" id="CHEBI:61481"/>
    </ligand>
</feature>
<dbReference type="SUPFAM" id="SSF51283">
    <property type="entry name" value="dUTPase-like"/>
    <property type="match status" value="1"/>
</dbReference>
<accession>A0ABS1CDS0</accession>
<proteinExistence type="inferred from homology"/>
<dbReference type="EC" id="3.5.4.30" evidence="3"/>
<dbReference type="HAMAP" id="MF_00146">
    <property type="entry name" value="dCTP_deaminase"/>
    <property type="match status" value="1"/>
</dbReference>
<dbReference type="Proteomes" id="UP000748752">
    <property type="component" value="Unassembled WGS sequence"/>
</dbReference>
<feature type="binding site" evidence="3">
    <location>
        <position position="656"/>
    </location>
    <ligand>
        <name>dCTP</name>
        <dbReference type="ChEBI" id="CHEBI:61481"/>
    </ligand>
</feature>
<comment type="subunit">
    <text evidence="3">Homotrimer.</text>
</comment>
<keyword evidence="5" id="KW-1185">Reference proteome</keyword>
<dbReference type="PANTHER" id="PTHR42680">
    <property type="entry name" value="DCTP DEAMINASE"/>
    <property type="match status" value="1"/>
</dbReference>
<feature type="binding site" evidence="3">
    <location>
        <position position="685"/>
    </location>
    <ligand>
        <name>dCTP</name>
        <dbReference type="ChEBI" id="CHEBI:61481"/>
    </ligand>
</feature>
<feature type="binding site" evidence="3">
    <location>
        <position position="712"/>
    </location>
    <ligand>
        <name>dCTP</name>
        <dbReference type="ChEBI" id="CHEBI:61481"/>
    </ligand>
</feature>
<dbReference type="Gene3D" id="2.70.40.10">
    <property type="match status" value="1"/>
</dbReference>
<feature type="binding site" evidence="3">
    <location>
        <position position="705"/>
    </location>
    <ligand>
        <name>dCTP</name>
        <dbReference type="ChEBI" id="CHEBI:61481"/>
    </ligand>
</feature>
<dbReference type="NCBIfam" id="TIGR02274">
    <property type="entry name" value="dCTP_deam"/>
    <property type="match status" value="1"/>
</dbReference>
<comment type="pathway">
    <text evidence="3">Pyrimidine metabolism; dUMP biosynthesis; dUMP from dCTP: step 1/1.</text>
</comment>
<evidence type="ECO:0000256" key="1">
    <source>
        <dbReference type="ARBA" id="ARBA00022801"/>
    </source>
</evidence>
<keyword evidence="3" id="KW-0547">Nucleotide-binding</keyword>
<feature type="active site" description="Proton donor/acceptor" evidence="3">
    <location>
        <position position="666"/>
    </location>
</feature>
<comment type="caution">
    <text evidence="4">The sequence shown here is derived from an EMBL/GenBank/DDBJ whole genome shotgun (WGS) entry which is preliminary data.</text>
</comment>
<reference evidence="4 5" key="1">
    <citation type="journal article" date="2020" name="Microorganisms">
        <title>Osmotic Adaptation and Compatible Solute Biosynthesis of Phototrophic Bacteria as Revealed from Genome Analyses.</title>
        <authorList>
            <person name="Imhoff J.F."/>
            <person name="Rahn T."/>
            <person name="Kunzel S."/>
            <person name="Keller A."/>
            <person name="Neulinger S.C."/>
        </authorList>
    </citation>
    <scope>NUCLEOTIDE SEQUENCE [LARGE SCALE GENOMIC DNA]</scope>
    <source>
        <strain evidence="4 5">DSM 6210</strain>
    </source>
</reference>